<name>A0AAN6PQE0_9PEZI</name>
<gene>
    <name evidence="1" type="ORF">N658DRAFT_490262</name>
</gene>
<reference evidence="1" key="2">
    <citation type="submission" date="2023-05" db="EMBL/GenBank/DDBJ databases">
        <authorList>
            <consortium name="Lawrence Berkeley National Laboratory"/>
            <person name="Steindorff A."/>
            <person name="Hensen N."/>
            <person name="Bonometti L."/>
            <person name="Westerberg I."/>
            <person name="Brannstrom I.O."/>
            <person name="Guillou S."/>
            <person name="Cros-Aarteil S."/>
            <person name="Calhoun S."/>
            <person name="Haridas S."/>
            <person name="Kuo A."/>
            <person name="Mondo S."/>
            <person name="Pangilinan J."/>
            <person name="Riley R."/>
            <person name="Labutti K."/>
            <person name="Andreopoulos B."/>
            <person name="Lipzen A."/>
            <person name="Chen C."/>
            <person name="Yanf M."/>
            <person name="Daum C."/>
            <person name="Ng V."/>
            <person name="Clum A."/>
            <person name="Ohm R."/>
            <person name="Martin F."/>
            <person name="Silar P."/>
            <person name="Natvig D."/>
            <person name="Lalanne C."/>
            <person name="Gautier V."/>
            <person name="Ament-Velasquez S.L."/>
            <person name="Kruys A."/>
            <person name="Hutchinson M.I."/>
            <person name="Powell A.J."/>
            <person name="Barry K."/>
            <person name="Miller A.N."/>
            <person name="Grigoriev I.V."/>
            <person name="Debuchy R."/>
            <person name="Gladieux P."/>
            <person name="Thoren M.H."/>
            <person name="Johannesson H."/>
        </authorList>
    </citation>
    <scope>NUCLEOTIDE SEQUENCE</scope>
    <source>
        <strain evidence="1">CBS 757.83</strain>
    </source>
</reference>
<dbReference type="Proteomes" id="UP001305647">
    <property type="component" value="Unassembled WGS sequence"/>
</dbReference>
<dbReference type="EMBL" id="MU863747">
    <property type="protein sequence ID" value="KAK4096017.1"/>
    <property type="molecule type" value="Genomic_DNA"/>
</dbReference>
<dbReference type="AlphaFoldDB" id="A0AAN6PQE0"/>
<comment type="caution">
    <text evidence="1">The sequence shown here is derived from an EMBL/GenBank/DDBJ whole genome shotgun (WGS) entry which is preliminary data.</text>
</comment>
<sequence>MPDKTETLDSYLGAINALRSRWAEIQAESNRIIKSHRKNLGLTAHNTQELANDNVELDCAAGLAILDSETIEIKCFLLEQLFQLPTHNPPIQHPKADDAINKRIDDPIASPTRFKIMDDLLQSQLMLTKAVFGYPMDEPPTDMRTTCQATTQCLDTTATNRAETQQPPATELAAFEHEMLRIVESYPAGLRVGVRSAMHKILRAKAPFTLEDVSWGPWVIRHPWERTPEGSERCSERTVGGLILLLYELVGLAGVGYVPVADALGVVERLMSAIPQSTFHQVSVGYGIVWEAFGRARFKAPELKNLLLYAIMGLGELISARFKNLRRPSSLEKMRIRVPKKDLVAGLPQVLTSSEDNDEMEEELANRYNQHFRRFTLPELNQDVGIVADSSHDYVLILEFAKSSILLAHKSYARTEEGVFSPWEGALPDLVVRSPLQTANSIYIAVSCEEEIEWWNSSLSEYQCRDVQCHG</sequence>
<keyword evidence="2" id="KW-1185">Reference proteome</keyword>
<proteinExistence type="predicted"/>
<accession>A0AAN6PQE0</accession>
<protein>
    <submittedName>
        <fullName evidence="1">Uncharacterized protein</fullName>
    </submittedName>
</protein>
<reference evidence="1" key="1">
    <citation type="journal article" date="2023" name="Mol. Phylogenet. Evol.">
        <title>Genome-scale phylogeny and comparative genomics of the fungal order Sordariales.</title>
        <authorList>
            <person name="Hensen N."/>
            <person name="Bonometti L."/>
            <person name="Westerberg I."/>
            <person name="Brannstrom I.O."/>
            <person name="Guillou S."/>
            <person name="Cros-Aarteil S."/>
            <person name="Calhoun S."/>
            <person name="Haridas S."/>
            <person name="Kuo A."/>
            <person name="Mondo S."/>
            <person name="Pangilinan J."/>
            <person name="Riley R."/>
            <person name="LaButti K."/>
            <person name="Andreopoulos B."/>
            <person name="Lipzen A."/>
            <person name="Chen C."/>
            <person name="Yan M."/>
            <person name="Daum C."/>
            <person name="Ng V."/>
            <person name="Clum A."/>
            <person name="Steindorff A."/>
            <person name="Ohm R.A."/>
            <person name="Martin F."/>
            <person name="Silar P."/>
            <person name="Natvig D.O."/>
            <person name="Lalanne C."/>
            <person name="Gautier V."/>
            <person name="Ament-Velasquez S.L."/>
            <person name="Kruys A."/>
            <person name="Hutchinson M.I."/>
            <person name="Powell A.J."/>
            <person name="Barry K."/>
            <person name="Miller A.N."/>
            <person name="Grigoriev I.V."/>
            <person name="Debuchy R."/>
            <person name="Gladieux P."/>
            <person name="Hiltunen Thoren M."/>
            <person name="Johannesson H."/>
        </authorList>
    </citation>
    <scope>NUCLEOTIDE SEQUENCE</scope>
    <source>
        <strain evidence="1">CBS 757.83</strain>
    </source>
</reference>
<evidence type="ECO:0000313" key="2">
    <source>
        <dbReference type="Proteomes" id="UP001305647"/>
    </source>
</evidence>
<organism evidence="1 2">
    <name type="scientific">Parathielavia hyrcaniae</name>
    <dbReference type="NCBI Taxonomy" id="113614"/>
    <lineage>
        <taxon>Eukaryota</taxon>
        <taxon>Fungi</taxon>
        <taxon>Dikarya</taxon>
        <taxon>Ascomycota</taxon>
        <taxon>Pezizomycotina</taxon>
        <taxon>Sordariomycetes</taxon>
        <taxon>Sordariomycetidae</taxon>
        <taxon>Sordariales</taxon>
        <taxon>Chaetomiaceae</taxon>
        <taxon>Parathielavia</taxon>
    </lineage>
</organism>
<evidence type="ECO:0000313" key="1">
    <source>
        <dbReference type="EMBL" id="KAK4096017.1"/>
    </source>
</evidence>